<dbReference type="SUPFAM" id="SSF49879">
    <property type="entry name" value="SMAD/FHA domain"/>
    <property type="match status" value="1"/>
</dbReference>
<dbReference type="InterPro" id="IPR008984">
    <property type="entry name" value="SMAD_FHA_dom_sf"/>
</dbReference>
<dbReference type="CDD" id="cd01130">
    <property type="entry name" value="VirB11-like_ATPase"/>
    <property type="match status" value="1"/>
</dbReference>
<dbReference type="Pfam" id="PF00437">
    <property type="entry name" value="T2SSE"/>
    <property type="match status" value="1"/>
</dbReference>
<name>A0A5B8XLW8_9DELT</name>
<dbReference type="Pfam" id="PF00498">
    <property type="entry name" value="FHA"/>
    <property type="match status" value="1"/>
</dbReference>
<dbReference type="Proteomes" id="UP000321595">
    <property type="component" value="Chromosome"/>
</dbReference>
<dbReference type="PROSITE" id="PS50006">
    <property type="entry name" value="FHA_DOMAIN"/>
    <property type="match status" value="1"/>
</dbReference>
<comment type="similarity">
    <text evidence="1">Belongs to the GSP E family.</text>
</comment>
<accession>A0A5B8XLW8</accession>
<dbReference type="SMART" id="SM00240">
    <property type="entry name" value="FHA"/>
    <property type="match status" value="1"/>
</dbReference>
<dbReference type="PANTHER" id="PTHR30486">
    <property type="entry name" value="TWITCHING MOTILITY PROTEIN PILT"/>
    <property type="match status" value="1"/>
</dbReference>
<dbReference type="Gene3D" id="2.60.200.20">
    <property type="match status" value="1"/>
</dbReference>
<reference evidence="4 5" key="1">
    <citation type="submission" date="2019-08" db="EMBL/GenBank/DDBJ databases">
        <authorList>
            <person name="Liang Q."/>
        </authorList>
    </citation>
    <scope>NUCLEOTIDE SEQUENCE [LARGE SCALE GENOMIC DNA]</scope>
    <source>
        <strain evidence="4 5">V1718</strain>
    </source>
</reference>
<sequence>MFTVTVSEKGGQQSTFEFNKSEITIGRMKGNDIVLPKANVSKKHSIIVVRDNGFAVSDLGSLNGTYVNGERIAGEKPVISGDTIFIGDFSLQIESMHAAPPPPPPGPPEMDFEELIPELDDELDVEPMATPQRLDAEPRSRTPGPQPLEPPVMDVELSPLPVEKPVWNPKNDDVTVDRPGDRLGRTPAATVGSAVMMSEEIGSEFDPKFHAAQHDVATVLFETVAYHEFPLTYPPSPEDRERLTNAVRQAVNTVGPRVDHEELVNLVTAEAVGLGCLEAYLDDPSIQDIYVNRFDRVNIRRDGELVQAARAFSHPQLLHLVAYRLLGPREVDVLTDEVRFSDGTRVHIMMPPLSVDGPVITIRKPNLRHQSLDELVQQNVLSASMAEFLVSAVKAGRSIVIGGPTSAGKSTLLGALAQEIPGSHRIVCIEDHSQMMAPAHAVRLEANPALGYDSRFLIRSALSMHPQRVVLDECRGPEAYDWVTSASCGTEGSMLAMHGTSSADVMGRLESLCILGSQDLSPRGIREQIARAVNLVVIVSRVKHQGFRVQQISEVQGVDLDAFRLNDIFYFRVEGQDGQFHPTGYVPLFYEDLRHSGVDVDFGIFRE</sequence>
<dbReference type="AlphaFoldDB" id="A0A5B8XLW8"/>
<proteinExistence type="inferred from homology"/>
<dbReference type="RefSeq" id="WP_146957000.1">
    <property type="nucleotide sequence ID" value="NZ_CP042467.1"/>
</dbReference>
<dbReference type="InterPro" id="IPR050921">
    <property type="entry name" value="T4SS_GSP_E_ATPase"/>
</dbReference>
<dbReference type="Gene3D" id="3.40.50.300">
    <property type="entry name" value="P-loop containing nucleotide triphosphate hydrolases"/>
    <property type="match status" value="1"/>
</dbReference>
<dbReference type="EMBL" id="CP042467">
    <property type="protein sequence ID" value="QED25968.1"/>
    <property type="molecule type" value="Genomic_DNA"/>
</dbReference>
<keyword evidence="5" id="KW-1185">Reference proteome</keyword>
<dbReference type="KEGG" id="bbae:FRD01_01560"/>
<dbReference type="PANTHER" id="PTHR30486:SF6">
    <property type="entry name" value="TYPE IV PILUS RETRACTATION ATPASE PILT"/>
    <property type="match status" value="1"/>
</dbReference>
<dbReference type="OrthoDB" id="9810761at2"/>
<dbReference type="SUPFAM" id="SSF52540">
    <property type="entry name" value="P-loop containing nucleoside triphosphate hydrolases"/>
    <property type="match status" value="1"/>
</dbReference>
<evidence type="ECO:0000256" key="1">
    <source>
        <dbReference type="ARBA" id="ARBA00006611"/>
    </source>
</evidence>
<gene>
    <name evidence="4" type="ORF">FRD01_01560</name>
</gene>
<evidence type="ECO:0000313" key="5">
    <source>
        <dbReference type="Proteomes" id="UP000321595"/>
    </source>
</evidence>
<evidence type="ECO:0000256" key="2">
    <source>
        <dbReference type="SAM" id="MobiDB-lite"/>
    </source>
</evidence>
<dbReference type="GO" id="GO:0016887">
    <property type="term" value="F:ATP hydrolysis activity"/>
    <property type="evidence" value="ECO:0007669"/>
    <property type="project" value="InterPro"/>
</dbReference>
<dbReference type="InterPro" id="IPR000253">
    <property type="entry name" value="FHA_dom"/>
</dbReference>
<dbReference type="CDD" id="cd00060">
    <property type="entry name" value="FHA"/>
    <property type="match status" value="1"/>
</dbReference>
<dbReference type="Gene3D" id="3.30.450.380">
    <property type="match status" value="1"/>
</dbReference>
<evidence type="ECO:0000313" key="4">
    <source>
        <dbReference type="EMBL" id="QED25968.1"/>
    </source>
</evidence>
<feature type="compositionally biased region" description="Basic and acidic residues" evidence="2">
    <location>
        <begin position="170"/>
        <end position="184"/>
    </location>
</feature>
<feature type="domain" description="FHA" evidence="3">
    <location>
        <begin position="23"/>
        <end position="72"/>
    </location>
</feature>
<protein>
    <submittedName>
        <fullName evidence="4">FHA domain-containing protein</fullName>
    </submittedName>
</protein>
<dbReference type="InterPro" id="IPR001482">
    <property type="entry name" value="T2SS/T4SS_dom"/>
</dbReference>
<dbReference type="InterPro" id="IPR027417">
    <property type="entry name" value="P-loop_NTPase"/>
</dbReference>
<organism evidence="4 5">
    <name type="scientific">Microvenator marinus</name>
    <dbReference type="NCBI Taxonomy" id="2600177"/>
    <lineage>
        <taxon>Bacteria</taxon>
        <taxon>Deltaproteobacteria</taxon>
        <taxon>Bradymonadales</taxon>
        <taxon>Microvenatoraceae</taxon>
        <taxon>Microvenator</taxon>
    </lineage>
</organism>
<evidence type="ECO:0000259" key="3">
    <source>
        <dbReference type="PROSITE" id="PS50006"/>
    </source>
</evidence>
<feature type="region of interest" description="Disordered" evidence="2">
    <location>
        <begin position="130"/>
        <end position="187"/>
    </location>
</feature>